<dbReference type="AlphaFoldDB" id="A0A956SHR7"/>
<proteinExistence type="predicted"/>
<dbReference type="InterPro" id="IPR006685">
    <property type="entry name" value="MscS_channel_2nd"/>
</dbReference>
<dbReference type="PANTHER" id="PTHR30221:SF1">
    <property type="entry name" value="SMALL-CONDUCTANCE MECHANOSENSITIVE CHANNEL"/>
    <property type="match status" value="1"/>
</dbReference>
<organism evidence="3 4">
    <name type="scientific">Eiseniibacteriota bacterium</name>
    <dbReference type="NCBI Taxonomy" id="2212470"/>
    <lineage>
        <taxon>Bacteria</taxon>
        <taxon>Candidatus Eiseniibacteriota</taxon>
    </lineage>
</organism>
<dbReference type="Gene3D" id="1.10.287.1260">
    <property type="match status" value="1"/>
</dbReference>
<dbReference type="PANTHER" id="PTHR30221">
    <property type="entry name" value="SMALL-CONDUCTANCE MECHANOSENSITIVE CHANNEL"/>
    <property type="match status" value="1"/>
</dbReference>
<feature type="transmembrane region" description="Helical" evidence="1">
    <location>
        <begin position="159"/>
        <end position="180"/>
    </location>
</feature>
<sequence length="273" mass="28692">MDESFSLQSTIADVLHSLSSAVSALAPRILTAVVVILIGYLAAKVTEKALRGALTKIRFDALLEKIGITAALKRVGLHGSPSQALARIVYYLLVVLFVQSATESVGLTAISGAIQAFFGYLPNVIAALIVILLGSVVAEYASKAVTRSAEESGIDYAETLGRIVSALVFFVVLVMAVTQLQIETDIIKSVAIVLLGGVSLGLALSFGLGTRDITRNIVAGFYARKIFDSGETIEMGGVKGTLVSIAPTQTIVEVGDEIVSVPNHLFLDTAVKQ</sequence>
<gene>
    <name evidence="3" type="ORF">KDA27_23220</name>
</gene>
<dbReference type="Proteomes" id="UP000739538">
    <property type="component" value="Unassembled WGS sequence"/>
</dbReference>
<dbReference type="InterPro" id="IPR008910">
    <property type="entry name" value="MSC_TM_helix"/>
</dbReference>
<keyword evidence="1" id="KW-0812">Transmembrane</keyword>
<reference evidence="3" key="2">
    <citation type="journal article" date="2021" name="Microbiome">
        <title>Successional dynamics and alternative stable states in a saline activated sludge microbial community over 9 years.</title>
        <authorList>
            <person name="Wang Y."/>
            <person name="Ye J."/>
            <person name="Ju F."/>
            <person name="Liu L."/>
            <person name="Boyd J.A."/>
            <person name="Deng Y."/>
            <person name="Parks D.H."/>
            <person name="Jiang X."/>
            <person name="Yin X."/>
            <person name="Woodcroft B.J."/>
            <person name="Tyson G.W."/>
            <person name="Hugenholtz P."/>
            <person name="Polz M.F."/>
            <person name="Zhang T."/>
        </authorList>
    </citation>
    <scope>NUCLEOTIDE SEQUENCE</scope>
    <source>
        <strain evidence="3">HKST-UBA02</strain>
    </source>
</reference>
<evidence type="ECO:0000259" key="2">
    <source>
        <dbReference type="Pfam" id="PF00924"/>
    </source>
</evidence>
<dbReference type="Pfam" id="PF05552">
    <property type="entry name" value="MS_channel_1st_1"/>
    <property type="match status" value="2"/>
</dbReference>
<feature type="transmembrane region" description="Helical" evidence="1">
    <location>
        <begin position="25"/>
        <end position="43"/>
    </location>
</feature>
<dbReference type="Pfam" id="PF00924">
    <property type="entry name" value="MS_channel_2nd"/>
    <property type="match status" value="1"/>
</dbReference>
<name>A0A956SHR7_UNCEI</name>
<evidence type="ECO:0000256" key="1">
    <source>
        <dbReference type="SAM" id="Phobius"/>
    </source>
</evidence>
<evidence type="ECO:0000313" key="4">
    <source>
        <dbReference type="Proteomes" id="UP000739538"/>
    </source>
</evidence>
<dbReference type="EMBL" id="JAGQHS010000204">
    <property type="protein sequence ID" value="MCA9758723.1"/>
    <property type="molecule type" value="Genomic_DNA"/>
</dbReference>
<evidence type="ECO:0000313" key="3">
    <source>
        <dbReference type="EMBL" id="MCA9758723.1"/>
    </source>
</evidence>
<comment type="caution">
    <text evidence="3">The sequence shown here is derived from an EMBL/GenBank/DDBJ whole genome shotgun (WGS) entry which is preliminary data.</text>
</comment>
<accession>A0A956SHR7</accession>
<feature type="transmembrane region" description="Helical" evidence="1">
    <location>
        <begin position="186"/>
        <end position="208"/>
    </location>
</feature>
<dbReference type="InterPro" id="IPR045275">
    <property type="entry name" value="MscS_archaea/bacteria_type"/>
</dbReference>
<feature type="transmembrane region" description="Helical" evidence="1">
    <location>
        <begin position="88"/>
        <end position="114"/>
    </location>
</feature>
<feature type="transmembrane region" description="Helical" evidence="1">
    <location>
        <begin position="120"/>
        <end position="138"/>
    </location>
</feature>
<dbReference type="GO" id="GO:0008381">
    <property type="term" value="F:mechanosensitive monoatomic ion channel activity"/>
    <property type="evidence" value="ECO:0007669"/>
    <property type="project" value="InterPro"/>
</dbReference>
<keyword evidence="1" id="KW-0472">Membrane</keyword>
<dbReference type="GO" id="GO:0016020">
    <property type="term" value="C:membrane"/>
    <property type="evidence" value="ECO:0007669"/>
    <property type="project" value="InterPro"/>
</dbReference>
<protein>
    <submittedName>
        <fullName evidence="3">Mechanosensitive ion channel</fullName>
    </submittedName>
</protein>
<reference evidence="3" key="1">
    <citation type="submission" date="2020-04" db="EMBL/GenBank/DDBJ databases">
        <authorList>
            <person name="Zhang T."/>
        </authorList>
    </citation>
    <scope>NUCLEOTIDE SEQUENCE</scope>
    <source>
        <strain evidence="3">HKST-UBA02</strain>
    </source>
</reference>
<feature type="domain" description="Mechanosensitive ion channel MscS" evidence="2">
    <location>
        <begin position="212"/>
        <end position="271"/>
    </location>
</feature>
<keyword evidence="1" id="KW-1133">Transmembrane helix</keyword>